<dbReference type="InterPro" id="IPR045039">
    <property type="entry name" value="NSI-like"/>
</dbReference>
<evidence type="ECO:0000313" key="5">
    <source>
        <dbReference type="Proteomes" id="UP001156102"/>
    </source>
</evidence>
<sequence>MKQQISYEINGGVEVGEVLKLYREAGLNRPQEAAKLRMMLDRATVRIAARHEGRLVGFLRAFTDACFDCYVNDLAVHPDYQGKGIGEELLKQLTGLLEEGTMLFLLTAPEAAGFYEKQQFRTFDNPRTALYKKA</sequence>
<dbReference type="PANTHER" id="PTHR43626">
    <property type="entry name" value="ACYL-COA N-ACYLTRANSFERASE"/>
    <property type="match status" value="1"/>
</dbReference>
<keyword evidence="2" id="KW-0012">Acyltransferase</keyword>
<dbReference type="SUPFAM" id="SSF55729">
    <property type="entry name" value="Acyl-CoA N-acyltransferases (Nat)"/>
    <property type="match status" value="1"/>
</dbReference>
<keyword evidence="5" id="KW-1185">Reference proteome</keyword>
<dbReference type="Gene3D" id="3.40.630.30">
    <property type="match status" value="1"/>
</dbReference>
<dbReference type="PROSITE" id="PS51186">
    <property type="entry name" value="GNAT"/>
    <property type="match status" value="1"/>
</dbReference>
<dbReference type="GO" id="GO:0005737">
    <property type="term" value="C:cytoplasm"/>
    <property type="evidence" value="ECO:0007669"/>
    <property type="project" value="TreeGrafter"/>
</dbReference>
<keyword evidence="1" id="KW-0808">Transferase</keyword>
<evidence type="ECO:0000313" key="4">
    <source>
        <dbReference type="EMBL" id="MCP8969480.1"/>
    </source>
</evidence>
<reference evidence="4" key="1">
    <citation type="submission" date="2022-07" db="EMBL/GenBank/DDBJ databases">
        <authorList>
            <person name="Li W.-J."/>
            <person name="Deng Q.-Q."/>
        </authorList>
    </citation>
    <scope>NUCLEOTIDE SEQUENCE</scope>
    <source>
        <strain evidence="4">SYSU M60031</strain>
    </source>
</reference>
<protein>
    <submittedName>
        <fullName evidence="4">GNAT family N-acetyltransferase</fullName>
    </submittedName>
</protein>
<dbReference type="EMBL" id="JANCLT010000006">
    <property type="protein sequence ID" value="MCP8969480.1"/>
    <property type="molecule type" value="Genomic_DNA"/>
</dbReference>
<dbReference type="RefSeq" id="WP_254759402.1">
    <property type="nucleotide sequence ID" value="NZ_JANCLT010000006.1"/>
</dbReference>
<comment type="caution">
    <text evidence="4">The sequence shown here is derived from an EMBL/GenBank/DDBJ whole genome shotgun (WGS) entry which is preliminary data.</text>
</comment>
<gene>
    <name evidence="4" type="ORF">NK662_13170</name>
</gene>
<dbReference type="Proteomes" id="UP001156102">
    <property type="component" value="Unassembled WGS sequence"/>
</dbReference>
<dbReference type="InterPro" id="IPR000182">
    <property type="entry name" value="GNAT_dom"/>
</dbReference>
<accession>A0AA41XAQ9</accession>
<dbReference type="CDD" id="cd04301">
    <property type="entry name" value="NAT_SF"/>
    <property type="match status" value="1"/>
</dbReference>
<evidence type="ECO:0000256" key="1">
    <source>
        <dbReference type="ARBA" id="ARBA00022679"/>
    </source>
</evidence>
<feature type="domain" description="N-acetyltransferase" evidence="3">
    <location>
        <begin position="5"/>
        <end position="134"/>
    </location>
</feature>
<dbReference type="InterPro" id="IPR016181">
    <property type="entry name" value="Acyl_CoA_acyltransferase"/>
</dbReference>
<dbReference type="AlphaFoldDB" id="A0AA41XAQ9"/>
<name>A0AA41XAQ9_9BACI</name>
<dbReference type="PANTHER" id="PTHR43626:SF4">
    <property type="entry name" value="GCN5-RELATED N-ACETYLTRANSFERASE 2, CHLOROPLASTIC"/>
    <property type="match status" value="1"/>
</dbReference>
<dbReference type="GO" id="GO:0008080">
    <property type="term" value="F:N-acetyltransferase activity"/>
    <property type="evidence" value="ECO:0007669"/>
    <property type="project" value="InterPro"/>
</dbReference>
<proteinExistence type="predicted"/>
<evidence type="ECO:0000256" key="2">
    <source>
        <dbReference type="ARBA" id="ARBA00023315"/>
    </source>
</evidence>
<evidence type="ECO:0000259" key="3">
    <source>
        <dbReference type="PROSITE" id="PS51186"/>
    </source>
</evidence>
<dbReference type="Pfam" id="PF13508">
    <property type="entry name" value="Acetyltransf_7"/>
    <property type="match status" value="1"/>
</dbReference>
<organism evidence="4 5">
    <name type="scientific">Ectobacillus ponti</name>
    <dbReference type="NCBI Taxonomy" id="2961894"/>
    <lineage>
        <taxon>Bacteria</taxon>
        <taxon>Bacillati</taxon>
        <taxon>Bacillota</taxon>
        <taxon>Bacilli</taxon>
        <taxon>Bacillales</taxon>
        <taxon>Bacillaceae</taxon>
        <taxon>Ectobacillus</taxon>
    </lineage>
</organism>